<dbReference type="EMBL" id="JAUKUA010000001">
    <property type="protein sequence ID" value="KAK0730237.1"/>
    <property type="molecule type" value="Genomic_DNA"/>
</dbReference>
<gene>
    <name evidence="2" type="ORF">B0H67DRAFT_561130</name>
</gene>
<feature type="compositionally biased region" description="Polar residues" evidence="1">
    <location>
        <begin position="1206"/>
        <end position="1220"/>
    </location>
</feature>
<feature type="compositionally biased region" description="Polar residues" evidence="1">
    <location>
        <begin position="1343"/>
        <end position="1366"/>
    </location>
</feature>
<evidence type="ECO:0000313" key="2">
    <source>
        <dbReference type="EMBL" id="KAK0730237.1"/>
    </source>
</evidence>
<protein>
    <submittedName>
        <fullName evidence="2">Uncharacterized protein</fullName>
    </submittedName>
</protein>
<feature type="compositionally biased region" description="Polar residues" evidence="1">
    <location>
        <begin position="1114"/>
        <end position="1133"/>
    </location>
</feature>
<evidence type="ECO:0000313" key="3">
    <source>
        <dbReference type="Proteomes" id="UP001172102"/>
    </source>
</evidence>
<feature type="compositionally biased region" description="Basic and acidic residues" evidence="1">
    <location>
        <begin position="172"/>
        <end position="187"/>
    </location>
</feature>
<feature type="compositionally biased region" description="Low complexity" evidence="1">
    <location>
        <begin position="1040"/>
        <end position="1075"/>
    </location>
</feature>
<keyword evidence="3" id="KW-1185">Reference proteome</keyword>
<name>A0AA40E9Q0_9PEZI</name>
<accession>A0AA40E9Q0</accession>
<feature type="region of interest" description="Disordered" evidence="1">
    <location>
        <begin position="122"/>
        <end position="249"/>
    </location>
</feature>
<feature type="region of interest" description="Disordered" evidence="1">
    <location>
        <begin position="1398"/>
        <end position="1421"/>
    </location>
</feature>
<feature type="compositionally biased region" description="Low complexity" evidence="1">
    <location>
        <begin position="1015"/>
        <end position="1024"/>
    </location>
</feature>
<reference evidence="2" key="1">
    <citation type="submission" date="2023-06" db="EMBL/GenBank/DDBJ databases">
        <title>Genome-scale phylogeny and comparative genomics of the fungal order Sordariales.</title>
        <authorList>
            <consortium name="Lawrence Berkeley National Laboratory"/>
            <person name="Hensen N."/>
            <person name="Bonometti L."/>
            <person name="Westerberg I."/>
            <person name="Brannstrom I.O."/>
            <person name="Guillou S."/>
            <person name="Cros-Aarteil S."/>
            <person name="Calhoun S."/>
            <person name="Haridas S."/>
            <person name="Kuo A."/>
            <person name="Mondo S."/>
            <person name="Pangilinan J."/>
            <person name="Riley R."/>
            <person name="Labutti K."/>
            <person name="Andreopoulos B."/>
            <person name="Lipzen A."/>
            <person name="Chen C."/>
            <person name="Yanf M."/>
            <person name="Daum C."/>
            <person name="Ng V."/>
            <person name="Clum A."/>
            <person name="Steindorff A."/>
            <person name="Ohm R."/>
            <person name="Martin F."/>
            <person name="Silar P."/>
            <person name="Natvig D."/>
            <person name="Lalanne C."/>
            <person name="Gautier V."/>
            <person name="Ament-Velasquez S.L."/>
            <person name="Kruys A."/>
            <person name="Hutchinson M.I."/>
            <person name="Powell A.J."/>
            <person name="Barry K."/>
            <person name="Miller A.N."/>
            <person name="Grigoriev I.V."/>
            <person name="Debuchy R."/>
            <person name="Gladieux P."/>
            <person name="Thoren M.H."/>
            <person name="Johannesson H."/>
        </authorList>
    </citation>
    <scope>NUCLEOTIDE SEQUENCE</scope>
    <source>
        <strain evidence="2">SMH4607-1</strain>
    </source>
</reference>
<feature type="region of interest" description="Disordered" evidence="1">
    <location>
        <begin position="25"/>
        <end position="57"/>
    </location>
</feature>
<feature type="compositionally biased region" description="Polar residues" evidence="1">
    <location>
        <begin position="1151"/>
        <end position="1198"/>
    </location>
</feature>
<feature type="region of interest" description="Disordered" evidence="1">
    <location>
        <begin position="1334"/>
        <end position="1366"/>
    </location>
</feature>
<evidence type="ECO:0000256" key="1">
    <source>
        <dbReference type="SAM" id="MobiDB-lite"/>
    </source>
</evidence>
<feature type="region of interest" description="Disordered" evidence="1">
    <location>
        <begin position="1627"/>
        <end position="1647"/>
    </location>
</feature>
<dbReference type="Proteomes" id="UP001172102">
    <property type="component" value="Unassembled WGS sequence"/>
</dbReference>
<proteinExistence type="predicted"/>
<sequence>MACSFVAGRASSACSPLPNKHVIDDDSSICSSPNAKRPRTNDIGIDDGDRDNDSCDGRYSHDEWSAHELSDGNTAILAQLEADLRVGPGLELNDDDDEEAVGAQLEAEMEAYVATLLEEAYNPDDDTKCSGDTGTHQVHEPEAVAPESKERAGSTSLVEVAHNAPALTPFEEDTRKEEGAVQDHNPIEDSGSPRLEPESRNNDVSLDQPKLDSGEESDTNVPHKEAGDSLSLPPAAAEGPSQKDTSQEDTDMELAGLANRTSPKDQTGGLIIGGAEKPALEWIDELVPLETTEVMHDYQDETQPVEFDFGDTASESSQLSSGFYEDFRSDLSVDLHNVLITFEMPSVPVEEPELFFDTRITNGFPKADTRDLRHTLRKWLGTDKASRSTSYFYHKFDHVYHQDNFPVGSLVLRDMALLNTIGPLVDKLPLDIFFAVLDNRDQLADDSGSQGFLVKKLVDLYGHVLGRDIPVGHESFISQTHPPLHEVPPDFFETALIVVPRDSVAEFLMDAAEASHALTSPYCLDAQTVPSIIAYYADRLAEPENRERVRPVFLDVCARAYQMDPAKELAALTPTIAESLFVSLVRAGDWDMFGQLAPHSHGSIPTSVFELARAEVQAGRVAFRDIEQVILISILSLPSTHLQCTAITKFVEPSDDEEAQSWARQAAVQAAETTHSHPLGEDDGRSLIYMARTVLGFEQMATILPPLVVKHASHTSFMLGVVNELGRHVEDLPTPSATHMFERFAKQTITAMEIPKLGNPLRPLGHRTTAHSPQNPVQRSKISPASLVAFVLGLMKHNVSDSLMLLLGFKIVGNADLIARHDFSLFWLPFLRLLLEALETQNIPLSASRYQHIFSAILSAYKSKFVGIRPPKKWLPACQNLTCKCSICEKFNAFLASEENKIEIPVLHNMERSHVLSFICPKVVSLSCDINETPGHMEVTKRFLGPVDPEVAAQWLTRREEAEKEMTQFDMDKLKIIIGDMPADILPPRAAEEAEEPPPKANFHLVEAVPQRLLPTPQPAQQPQFIGSRHQSDPGPRPEATAQHTAASQSQTAQQPRAVQQAQPAHESQPAHPTTPVVPAPLPIDHYRQQVHQIRQQDYHRLSPGFDCGPPPQSWQTFPQHPAISQSSPNSQYHPGFQHLPVSEDSYGPQVPNSMYHTNPQYPAQHQGHSGTQYPTNAQPFTTYQHQHPPQSYSTRGSTPAPHSYAPQQAPSHSVPLNLNDSQGQQLLNVNSKQYVASSAERPEAVNYSPLLIPGHSPSPLPSGRELYLREERIRMRLTLPMTPLNVIDGMLVSKWEHSPLPREEWEVKARIAQYAIQSADRVAYASMSEHITHGRAPPARLSTASDNRTPASPSPQYTSDGPQVTSIHRQTTVISPENYSQPPALSNYPSPRVIARQAHPPQRVERWTAPTPGRLTADPKPVALVGPSLGSRLEQGHTVNSSGNGISNESTVHSQACPLVPASDAGFDEYFAELEPRLRITSPNSPVESIRAVLSKRWKAMSGEHRAVYADTAAEKAKKSAAPSMACPAAATSHGSHDRAKVTGSHNSDRGFRYFLNTLGPAKKAACPSWSYENIIQEHIRLWGHVSESDRQRYQEDAAKLERDPKQAGEFYKALERACKHDLGLQGGSGGGALSKSAPGPSTANTADNLMLDPGFKHYLNQNGPTKKKTSPSWSYEAIYSLFARTWVVLSENTRRFHTEQAAALERRDPDAAARFFRGFETVCPPAKPTPRVDIAEAPRAAAQAARLLDSPSPTHKTFSMPASILDSDDDEPLAWRKLSAFKGPRKRTPSGVDLGTTPKMVKMESIKKEGIKMSVGKTWRGAGSVDDAPLSPSLKVLEPVSSNRVSASRLSAKGGS</sequence>
<comment type="caution">
    <text evidence="2">The sequence shown here is derived from an EMBL/GenBank/DDBJ whole genome shotgun (WGS) entry which is preliminary data.</text>
</comment>
<feature type="region of interest" description="Disordered" evidence="1">
    <location>
        <begin position="1101"/>
        <end position="1220"/>
    </location>
</feature>
<organism evidence="2 3">
    <name type="scientific">Lasiosphaeris hirsuta</name>
    <dbReference type="NCBI Taxonomy" id="260670"/>
    <lineage>
        <taxon>Eukaryota</taxon>
        <taxon>Fungi</taxon>
        <taxon>Dikarya</taxon>
        <taxon>Ascomycota</taxon>
        <taxon>Pezizomycotina</taxon>
        <taxon>Sordariomycetes</taxon>
        <taxon>Sordariomycetidae</taxon>
        <taxon>Sordariales</taxon>
        <taxon>Lasiosphaeriaceae</taxon>
        <taxon>Lasiosphaeris</taxon>
    </lineage>
</organism>
<feature type="compositionally biased region" description="Basic and acidic residues" evidence="1">
    <location>
        <begin position="137"/>
        <end position="152"/>
    </location>
</feature>
<feature type="region of interest" description="Disordered" evidence="1">
    <location>
        <begin position="1015"/>
        <end position="1082"/>
    </location>
</feature>